<reference evidence="3" key="1">
    <citation type="journal article" date="2019" name="Int. J. Syst. Evol. Microbiol.">
        <title>The Global Catalogue of Microorganisms (GCM) 10K type strain sequencing project: providing services to taxonomists for standard genome sequencing and annotation.</title>
        <authorList>
            <consortium name="The Broad Institute Genomics Platform"/>
            <consortium name="The Broad Institute Genome Sequencing Center for Infectious Disease"/>
            <person name="Wu L."/>
            <person name="Ma J."/>
        </authorList>
    </citation>
    <scope>NUCLEOTIDE SEQUENCE [LARGE SCALE GENOMIC DNA]</scope>
    <source>
        <strain evidence="3">CCM 7043</strain>
    </source>
</reference>
<keyword evidence="1" id="KW-0732">Signal</keyword>
<feature type="signal peptide" evidence="1">
    <location>
        <begin position="1"/>
        <end position="27"/>
    </location>
</feature>
<evidence type="ECO:0000313" key="2">
    <source>
        <dbReference type="EMBL" id="MFD2027637.1"/>
    </source>
</evidence>
<evidence type="ECO:0000256" key="1">
    <source>
        <dbReference type="SAM" id="SignalP"/>
    </source>
</evidence>
<feature type="chain" id="PRO_5046322738" evidence="1">
    <location>
        <begin position="28"/>
        <end position="194"/>
    </location>
</feature>
<gene>
    <name evidence="2" type="ORF">ACFSL2_19200</name>
</gene>
<sequence>MQNYKSIVYKMVAVLLLTVMGATTAGAAAHAVPESDPILEESPSTPVAPVARPGQVTYEDYRVLFDTLDHSDATRTEEVIDGVRVVTFTIDDSSLTLADVNESEYSTQISVGMGFYGPYVQFNQTDQRALIAGGTAAIVIGICAISAGTACGVAGVIVSAATVYLTENGTCSNGRHLRVYLASGRIPRKGCVNA</sequence>
<organism evidence="2 3">
    <name type="scientific">Promicromonospora aerolata</name>
    <dbReference type="NCBI Taxonomy" id="195749"/>
    <lineage>
        <taxon>Bacteria</taxon>
        <taxon>Bacillati</taxon>
        <taxon>Actinomycetota</taxon>
        <taxon>Actinomycetes</taxon>
        <taxon>Micrococcales</taxon>
        <taxon>Promicromonosporaceae</taxon>
        <taxon>Promicromonospora</taxon>
    </lineage>
</organism>
<dbReference type="EMBL" id="JBHUHF010000001">
    <property type="protein sequence ID" value="MFD2027637.1"/>
    <property type="molecule type" value="Genomic_DNA"/>
</dbReference>
<accession>A0ABW4VBK3</accession>
<protein>
    <submittedName>
        <fullName evidence="2">Uncharacterized protein</fullName>
    </submittedName>
</protein>
<dbReference type="RefSeq" id="WP_377199368.1">
    <property type="nucleotide sequence ID" value="NZ_JBHUHF010000001.1"/>
</dbReference>
<dbReference type="Proteomes" id="UP001597338">
    <property type="component" value="Unassembled WGS sequence"/>
</dbReference>
<keyword evidence="3" id="KW-1185">Reference proteome</keyword>
<evidence type="ECO:0000313" key="3">
    <source>
        <dbReference type="Proteomes" id="UP001597338"/>
    </source>
</evidence>
<proteinExistence type="predicted"/>
<comment type="caution">
    <text evidence="2">The sequence shown here is derived from an EMBL/GenBank/DDBJ whole genome shotgun (WGS) entry which is preliminary data.</text>
</comment>
<name>A0ABW4VBK3_9MICO</name>